<organism evidence="1 2">
    <name type="scientific">Pseudomonas putida</name>
    <name type="common">Arthrobacter siderocapsulatus</name>
    <dbReference type="NCBI Taxonomy" id="303"/>
    <lineage>
        <taxon>Bacteria</taxon>
        <taxon>Pseudomonadati</taxon>
        <taxon>Pseudomonadota</taxon>
        <taxon>Gammaproteobacteria</taxon>
        <taxon>Pseudomonadales</taxon>
        <taxon>Pseudomonadaceae</taxon>
        <taxon>Pseudomonas</taxon>
    </lineage>
</organism>
<reference evidence="1 2" key="1">
    <citation type="submission" date="2020-02" db="EMBL/GenBank/DDBJ databases">
        <title>Pseudomonas Putida W5 Complete Genome Assembly.</title>
        <authorList>
            <person name="Yuan Z.-C."/>
            <person name="Shaw G.A."/>
            <person name="Cusano A.D."/>
            <person name="Caddey B.J."/>
            <person name="Weselowski B.J."/>
        </authorList>
    </citation>
    <scope>NUCLEOTIDE SEQUENCE [LARGE SCALE GENOMIC DNA]</scope>
    <source>
        <strain evidence="1 2">W5</strain>
    </source>
</reference>
<accession>A0A6I6XUX2</accession>
<sequence>MIIGPSHVVRWKRLKNFFAIDENFYGLGGLPIWHHNIKKTINTDRQFIMVGDFRFGNSYHLTNNESDAFTVNKDLINHETDRLMFEKSSESLHQLTTNNIRLVFWCLFIREYKNIQSFKYVTKGDYKHPIWNLNSIENTYPNCIKLSGLLKHSLDFLFIDSSNHPSIFGYIFLSALHKGQNAHQALLVALHAKAELFKIYNVFSNKKFIISGTNSTFRLVKDYLSKGILDSSKLHNLHVREADEALFSSHKFHKSIIYFAKDDDAKPDSTEHSFFDKAPYENKVLIIKRLGKTYFYSANKLEKPKLVFVLITNEDDEEIIGDIYNLIGLSQVLYYAMAICSSCGTIINNPYLTFRELARRHVAE</sequence>
<name>A0A6I6XUX2_PSEPU</name>
<gene>
    <name evidence="1" type="ORF">C2H86_05130</name>
</gene>
<proteinExistence type="predicted"/>
<evidence type="ECO:0000313" key="1">
    <source>
        <dbReference type="EMBL" id="QHG63841.1"/>
    </source>
</evidence>
<dbReference type="RefSeq" id="WP_159409314.1">
    <property type="nucleotide sequence ID" value="NZ_CP026115.2"/>
</dbReference>
<evidence type="ECO:0000313" key="2">
    <source>
        <dbReference type="Proteomes" id="UP000464480"/>
    </source>
</evidence>
<dbReference type="Proteomes" id="UP000464480">
    <property type="component" value="Chromosome"/>
</dbReference>
<dbReference type="AlphaFoldDB" id="A0A6I6XUX2"/>
<protein>
    <submittedName>
        <fullName evidence="1">Uncharacterized protein</fullName>
    </submittedName>
</protein>
<dbReference type="EMBL" id="CP026115">
    <property type="protein sequence ID" value="QHG63841.1"/>
    <property type="molecule type" value="Genomic_DNA"/>
</dbReference>